<sequence length="205" mass="22182">MKRGREAGDEQGGRRNTGVNGNADGDANGGVGVSSNVVSLEAPERPLVVFCSNCKTILGDTNSFVCTHAELKTITLRSAYSVKLTRDEVETPTKGLAAGSTFHRIYCDSCAQCVGKVFLSTTRDLDPMRDVYTFDSKAIRSYELSEGRGSRGGAHDDAGGGQQASAVLAERLEVLETQMLKVENLMLLFNERIDVLEDWKALKSL</sequence>
<evidence type="ECO:0000256" key="10">
    <source>
        <dbReference type="ARBA" id="ARBA00023328"/>
    </source>
</evidence>
<feature type="region of interest" description="Disordered" evidence="11">
    <location>
        <begin position="1"/>
        <end position="28"/>
    </location>
</feature>
<keyword evidence="5" id="KW-0479">Metal-binding</keyword>
<evidence type="ECO:0000256" key="11">
    <source>
        <dbReference type="SAM" id="MobiDB-lite"/>
    </source>
</evidence>
<proteinExistence type="predicted"/>
<dbReference type="InterPro" id="IPR004910">
    <property type="entry name" value="Yippee/Mis18/Cereblon"/>
</dbReference>
<keyword evidence="4" id="KW-0132">Cell division</keyword>
<dbReference type="Proteomes" id="UP000316726">
    <property type="component" value="Chromosome 17"/>
</dbReference>
<evidence type="ECO:0000256" key="8">
    <source>
        <dbReference type="ARBA" id="ARBA00023242"/>
    </source>
</evidence>
<dbReference type="AlphaFoldDB" id="A0A5B8N0J5"/>
<keyword evidence="7" id="KW-0862">Zinc</keyword>
<protein>
    <recommendedName>
        <fullName evidence="12">Mis18 domain-containing protein</fullName>
    </recommendedName>
</protein>
<keyword evidence="6" id="KW-0498">Mitosis</keyword>
<evidence type="ECO:0000259" key="12">
    <source>
        <dbReference type="PROSITE" id="PS51793"/>
    </source>
</evidence>
<feature type="compositionally biased region" description="Basic and acidic residues" evidence="11">
    <location>
        <begin position="1"/>
        <end position="13"/>
    </location>
</feature>
<keyword evidence="15" id="KW-1185">Reference proteome</keyword>
<dbReference type="STRING" id="1764295.A0A5B8N0J5"/>
<evidence type="ECO:0000256" key="1">
    <source>
        <dbReference type="ARBA" id="ARBA00004123"/>
    </source>
</evidence>
<dbReference type="OrthoDB" id="74210at2759"/>
<keyword evidence="9" id="KW-0131">Cell cycle</keyword>
<gene>
    <name evidence="14" type="ORF">A3770_17p79430</name>
    <name evidence="13" type="ORF">CPRI1469_LOCUS6117</name>
</gene>
<evidence type="ECO:0000313" key="14">
    <source>
        <dbReference type="EMBL" id="QDZ25425.1"/>
    </source>
</evidence>
<keyword evidence="8" id="KW-0539">Nucleus</keyword>
<dbReference type="EMBL" id="CP031050">
    <property type="protein sequence ID" value="QDZ25425.1"/>
    <property type="molecule type" value="Genomic_DNA"/>
</dbReference>
<reference evidence="14 15" key="1">
    <citation type="submission" date="2018-07" db="EMBL/GenBank/DDBJ databases">
        <title>The complete nuclear genome of the prasinophyte Chloropicon primus (CCMP1205).</title>
        <authorList>
            <person name="Pombert J.-F."/>
            <person name="Otis C."/>
            <person name="Turmel M."/>
            <person name="Lemieux C."/>
        </authorList>
    </citation>
    <scope>NUCLEOTIDE SEQUENCE [LARGE SCALE GENOMIC DNA]</scope>
    <source>
        <strain evidence="14 15">CCMP1205</strain>
    </source>
</reference>
<evidence type="ECO:0000256" key="9">
    <source>
        <dbReference type="ARBA" id="ARBA00023306"/>
    </source>
</evidence>
<name>A0A5B8N0J5_9CHLO</name>
<dbReference type="GO" id="GO:0051301">
    <property type="term" value="P:cell division"/>
    <property type="evidence" value="ECO:0007669"/>
    <property type="project" value="UniProtKB-KW"/>
</dbReference>
<organism evidence="14 15">
    <name type="scientific">Chloropicon primus</name>
    <dbReference type="NCBI Taxonomy" id="1764295"/>
    <lineage>
        <taxon>Eukaryota</taxon>
        <taxon>Viridiplantae</taxon>
        <taxon>Chlorophyta</taxon>
        <taxon>Chloropicophyceae</taxon>
        <taxon>Chloropicales</taxon>
        <taxon>Chloropicaceae</taxon>
        <taxon>Chloropicon</taxon>
    </lineage>
</organism>
<keyword evidence="10" id="KW-0137">Centromere</keyword>
<dbReference type="PANTHER" id="PTHR16431:SF1">
    <property type="entry name" value="NEUROGENIC PROTEIN MASTERMIND"/>
    <property type="match status" value="1"/>
</dbReference>
<dbReference type="GO" id="GO:0046872">
    <property type="term" value="F:metal ion binding"/>
    <property type="evidence" value="ECO:0007669"/>
    <property type="project" value="UniProtKB-KW"/>
</dbReference>
<evidence type="ECO:0000256" key="3">
    <source>
        <dbReference type="ARBA" id="ARBA00022454"/>
    </source>
</evidence>
<evidence type="ECO:0000256" key="2">
    <source>
        <dbReference type="ARBA" id="ARBA00004584"/>
    </source>
</evidence>
<keyword evidence="3" id="KW-0158">Chromosome</keyword>
<dbReference type="InterPro" id="IPR034752">
    <property type="entry name" value="Mis18"/>
</dbReference>
<accession>A0A5B8N0J5</accession>
<evidence type="ECO:0000256" key="5">
    <source>
        <dbReference type="ARBA" id="ARBA00022723"/>
    </source>
</evidence>
<dbReference type="EMBL" id="HBHL01009194">
    <property type="protein sequence ID" value="CAD9717257.1"/>
    <property type="molecule type" value="Transcribed_RNA"/>
</dbReference>
<dbReference type="GO" id="GO:0000775">
    <property type="term" value="C:chromosome, centromeric region"/>
    <property type="evidence" value="ECO:0007669"/>
    <property type="project" value="UniProtKB-SubCell"/>
</dbReference>
<dbReference type="GO" id="GO:0007059">
    <property type="term" value="P:chromosome segregation"/>
    <property type="evidence" value="ECO:0007669"/>
    <property type="project" value="TreeGrafter"/>
</dbReference>
<dbReference type="GO" id="GO:0000785">
    <property type="term" value="C:chromatin"/>
    <property type="evidence" value="ECO:0007669"/>
    <property type="project" value="TreeGrafter"/>
</dbReference>
<evidence type="ECO:0000256" key="6">
    <source>
        <dbReference type="ARBA" id="ARBA00022776"/>
    </source>
</evidence>
<evidence type="ECO:0000256" key="7">
    <source>
        <dbReference type="ARBA" id="ARBA00022833"/>
    </source>
</evidence>
<dbReference type="PROSITE" id="PS51793">
    <property type="entry name" value="MIS18"/>
    <property type="match status" value="1"/>
</dbReference>
<dbReference type="GO" id="GO:0034080">
    <property type="term" value="P:CENP-A containing chromatin assembly"/>
    <property type="evidence" value="ECO:0007669"/>
    <property type="project" value="TreeGrafter"/>
</dbReference>
<evidence type="ECO:0000313" key="15">
    <source>
        <dbReference type="Proteomes" id="UP000316726"/>
    </source>
</evidence>
<dbReference type="Pfam" id="PF03226">
    <property type="entry name" value="Yippee-Mis18"/>
    <property type="match status" value="1"/>
</dbReference>
<reference evidence="13" key="2">
    <citation type="submission" date="2021-01" db="EMBL/GenBank/DDBJ databases">
        <authorList>
            <person name="Corre E."/>
            <person name="Pelletier E."/>
            <person name="Niang G."/>
            <person name="Scheremetjew M."/>
            <person name="Finn R."/>
            <person name="Kale V."/>
            <person name="Holt S."/>
            <person name="Cochrane G."/>
            <person name="Meng A."/>
            <person name="Brown T."/>
            <person name="Cohen L."/>
        </authorList>
    </citation>
    <scope>NUCLEOTIDE SEQUENCE</scope>
    <source>
        <strain evidence="13">CCMP1205</strain>
    </source>
</reference>
<dbReference type="GO" id="GO:0005634">
    <property type="term" value="C:nucleus"/>
    <property type="evidence" value="ECO:0007669"/>
    <property type="project" value="UniProtKB-SubCell"/>
</dbReference>
<evidence type="ECO:0000313" key="13">
    <source>
        <dbReference type="EMBL" id="CAD9717257.1"/>
    </source>
</evidence>
<dbReference type="PANTHER" id="PTHR16431">
    <property type="entry name" value="NEUROGENIC PROTEIN MASTERMIND"/>
    <property type="match status" value="1"/>
</dbReference>
<comment type="subcellular location">
    <subcellularLocation>
        <location evidence="2">Chromosome</location>
        <location evidence="2">Centromere</location>
    </subcellularLocation>
    <subcellularLocation>
        <location evidence="1">Nucleus</location>
    </subcellularLocation>
</comment>
<feature type="domain" description="Mis18" evidence="12">
    <location>
        <begin position="46"/>
        <end position="144"/>
    </location>
</feature>
<evidence type="ECO:0000256" key="4">
    <source>
        <dbReference type="ARBA" id="ARBA00022618"/>
    </source>
</evidence>